<dbReference type="Gene3D" id="3.20.20.140">
    <property type="entry name" value="Metal-dependent hydrolases"/>
    <property type="match status" value="1"/>
</dbReference>
<name>A0A561SA88_9ACTN</name>
<dbReference type="NCBIfam" id="TIGR00594">
    <property type="entry name" value="polc"/>
    <property type="match status" value="1"/>
</dbReference>
<dbReference type="InterPro" id="IPR004805">
    <property type="entry name" value="DnaE2/DnaE/PolC"/>
</dbReference>
<dbReference type="Proteomes" id="UP000317940">
    <property type="component" value="Unassembled WGS sequence"/>
</dbReference>
<dbReference type="PANTHER" id="PTHR32294">
    <property type="entry name" value="DNA POLYMERASE III SUBUNIT ALPHA"/>
    <property type="match status" value="1"/>
</dbReference>
<proteinExistence type="predicted"/>
<comment type="caution">
    <text evidence="9">The sequence shown here is derived from an EMBL/GenBank/DDBJ whole genome shotgun (WGS) entry which is preliminary data.</text>
</comment>
<dbReference type="SMART" id="SM00481">
    <property type="entry name" value="POLIIIAc"/>
    <property type="match status" value="1"/>
</dbReference>
<dbReference type="InterPro" id="IPR003141">
    <property type="entry name" value="Pol/His_phosphatase_N"/>
</dbReference>
<reference evidence="9 10" key="1">
    <citation type="submission" date="2019-06" db="EMBL/GenBank/DDBJ databases">
        <title>Sequencing the genomes of 1000 actinobacteria strains.</title>
        <authorList>
            <person name="Klenk H.-P."/>
        </authorList>
    </citation>
    <scope>NUCLEOTIDE SEQUENCE [LARGE SCALE GENOMIC DNA]</scope>
    <source>
        <strain evidence="9 10">DSM 44826</strain>
    </source>
</reference>
<evidence type="ECO:0000256" key="6">
    <source>
        <dbReference type="ARBA" id="ARBA00049244"/>
    </source>
</evidence>
<evidence type="ECO:0000259" key="8">
    <source>
        <dbReference type="SMART" id="SM00481"/>
    </source>
</evidence>
<dbReference type="SUPFAM" id="SSF89550">
    <property type="entry name" value="PHP domain-like"/>
    <property type="match status" value="1"/>
</dbReference>
<dbReference type="Gene3D" id="1.10.150.870">
    <property type="match status" value="1"/>
</dbReference>
<dbReference type="EC" id="2.7.7.7" evidence="1"/>
<keyword evidence="5" id="KW-0239">DNA-directed DNA polymerase</keyword>
<dbReference type="InterPro" id="IPR016195">
    <property type="entry name" value="Pol/histidinol_Pase-like"/>
</dbReference>
<evidence type="ECO:0000256" key="1">
    <source>
        <dbReference type="ARBA" id="ARBA00012417"/>
    </source>
</evidence>
<dbReference type="AlphaFoldDB" id="A0A561SA88"/>
<feature type="domain" description="Polymerase/histidinol phosphatase N-terminal" evidence="8">
    <location>
        <begin position="120"/>
        <end position="187"/>
    </location>
</feature>
<evidence type="ECO:0000256" key="7">
    <source>
        <dbReference type="SAM" id="MobiDB-lite"/>
    </source>
</evidence>
<evidence type="ECO:0000256" key="4">
    <source>
        <dbReference type="ARBA" id="ARBA00022705"/>
    </source>
</evidence>
<evidence type="ECO:0000313" key="9">
    <source>
        <dbReference type="EMBL" id="TWF71789.1"/>
    </source>
</evidence>
<dbReference type="GO" id="GO:0003887">
    <property type="term" value="F:DNA-directed DNA polymerase activity"/>
    <property type="evidence" value="ECO:0007669"/>
    <property type="project" value="UniProtKB-KW"/>
</dbReference>
<dbReference type="GO" id="GO:0006260">
    <property type="term" value="P:DNA replication"/>
    <property type="evidence" value="ECO:0007669"/>
    <property type="project" value="UniProtKB-KW"/>
</dbReference>
<sequence>MYRVIETHPSTTTALVEHDDDASRWLLVPTDTWNNIPASLWARALAAGAEGIACVASDGSAEAVTADTFADLRTETASGTYSVAPEALTRHPHGLPTIGEAERAKPEISNSAHAQRSNFVHLHTHAEYSALDGLSTLGEAVHQVAADRQTALGLTDHGTCAGHPELQRACDAAGLHPVFGIEANLVDDRLARPAPGDAEAQKHIRNNYWHLCLYAENNTGLSNLWAASTESYRDGHYGRPRMDWSTLQRHADGVIASTGCLRGPIAVALADGDTETARQRLAHLMAIFPGRLYVEIQTNTLPKQQALNNQLIDLAREHGLPLLATVDSHFPTCADADAHSTWIAVQTNKDIQDETDLFSEDLDLYLQTEAEVRAALAYLAPDVVDEAVTNTAVLAARCTARIEGTTTTPVFTRDGTHDDDARRLRETCEANWQRRIPATADQQTYRSRFEREMDLLVERGFCGYYLMVADYCSWAKDNGILVGPGRGSGGGSLVAYLTRITSLDPIRHSLLFERFLTRGRSGLPDFDVDFPASRKADILAYLRSRYGQDHVVSIGTELRLKNKAVINDLGRVFASRLPDGAHVDLRKVCALIDEAEAGTAGLGMSWDELWTQHGDQLAPYAQRYPDLFAMAERLVGRLKSYGRHAAGVVISTDRPLTGWLPLRSVDGEEQMVTQWSMADVENLGLVKFDVLTLRTLDTVQVCLDAIREQRGIILDLDAWEEQFEDPMVWEEIADAHVLGVFQIETHSGTRLCEQMRPRSLPELADMITLVRPGPMNSGLTDAYLRRRAGKQQTSYPDERLREVLEPTHGCMIYQEQVMAVTRLLAGYSEEEADGVRSILGKKKIEKIAAAGKDFLARADMPREAAEHLWHQMAEFSKYSFNKSHAYAYGILAFWTAFLKVHYPIEFLQAAMSTVDKDRVPEFVRESRRLGVAVLPPDVNVSGRGFSIDPSAYAVRYGLDSIKGVGESAVADLVAHQPYSSWSDFETRRGRGANAGVVALLARVGAFDSLVPNRRGLEALLLARKTGADTRCSLKDETVTGPNGLPCRFDWDNEPAPVNPRTGKKLPRKKPPKRCTKACRQYTPRPALQLHDVQPYTAEDIREIERDMLGCYVSSTPFDRIDPVERAICTQTASQLSNAPNGRYIVAALISSIRKHPAKAMGWLELETEERDVTAVVFPDAWATELHRFKLGQLCFAEVRKNDRGFTLTDYQPL</sequence>
<dbReference type="OrthoDB" id="9803237at2"/>
<dbReference type="Pfam" id="PF14579">
    <property type="entry name" value="HHH_6"/>
    <property type="match status" value="1"/>
</dbReference>
<dbReference type="GO" id="GO:0008408">
    <property type="term" value="F:3'-5' exonuclease activity"/>
    <property type="evidence" value="ECO:0007669"/>
    <property type="project" value="InterPro"/>
</dbReference>
<dbReference type="Pfam" id="PF07733">
    <property type="entry name" value="DNA_pol3_alpha"/>
    <property type="match status" value="1"/>
</dbReference>
<organism evidence="9 10">
    <name type="scientific">Kitasatospora viridis</name>
    <dbReference type="NCBI Taxonomy" id="281105"/>
    <lineage>
        <taxon>Bacteria</taxon>
        <taxon>Bacillati</taxon>
        <taxon>Actinomycetota</taxon>
        <taxon>Actinomycetes</taxon>
        <taxon>Kitasatosporales</taxon>
        <taxon>Streptomycetaceae</taxon>
        <taxon>Kitasatospora</taxon>
    </lineage>
</organism>
<keyword evidence="4" id="KW-0235">DNA replication</keyword>
<dbReference type="Pfam" id="PF17657">
    <property type="entry name" value="DNA_pol3_finger"/>
    <property type="match status" value="1"/>
</dbReference>
<dbReference type="InterPro" id="IPR004013">
    <property type="entry name" value="PHP_dom"/>
</dbReference>
<evidence type="ECO:0000313" key="10">
    <source>
        <dbReference type="Proteomes" id="UP000317940"/>
    </source>
</evidence>
<dbReference type="RefSeq" id="WP_145911579.1">
    <property type="nucleotide sequence ID" value="NZ_BAAAMZ010000022.1"/>
</dbReference>
<dbReference type="PANTHER" id="PTHR32294:SF0">
    <property type="entry name" value="DNA POLYMERASE III SUBUNIT ALPHA"/>
    <property type="match status" value="1"/>
</dbReference>
<evidence type="ECO:0000256" key="5">
    <source>
        <dbReference type="ARBA" id="ARBA00022932"/>
    </source>
</evidence>
<keyword evidence="10" id="KW-1185">Reference proteome</keyword>
<protein>
    <recommendedName>
        <fullName evidence="1">DNA-directed DNA polymerase</fullName>
        <ecNumber evidence="1">2.7.7.7</ecNumber>
    </recommendedName>
</protein>
<dbReference type="InterPro" id="IPR040982">
    <property type="entry name" value="DNA_pol3_finger"/>
</dbReference>
<accession>A0A561SA88</accession>
<evidence type="ECO:0000256" key="3">
    <source>
        <dbReference type="ARBA" id="ARBA00022695"/>
    </source>
</evidence>
<gene>
    <name evidence="9" type="ORF">FHX73_18160</name>
</gene>
<dbReference type="InterPro" id="IPR029460">
    <property type="entry name" value="DNAPol_HHH"/>
</dbReference>
<dbReference type="InterPro" id="IPR011708">
    <property type="entry name" value="DNA_pol3_alpha_NTPase_dom"/>
</dbReference>
<comment type="catalytic activity">
    <reaction evidence="6">
        <text>DNA(n) + a 2'-deoxyribonucleoside 5'-triphosphate = DNA(n+1) + diphosphate</text>
        <dbReference type="Rhea" id="RHEA:22508"/>
        <dbReference type="Rhea" id="RHEA-COMP:17339"/>
        <dbReference type="Rhea" id="RHEA-COMP:17340"/>
        <dbReference type="ChEBI" id="CHEBI:33019"/>
        <dbReference type="ChEBI" id="CHEBI:61560"/>
        <dbReference type="ChEBI" id="CHEBI:173112"/>
        <dbReference type="EC" id="2.7.7.7"/>
    </reaction>
</comment>
<keyword evidence="3" id="KW-0548">Nucleotidyltransferase</keyword>
<keyword evidence="2" id="KW-0808">Transferase</keyword>
<feature type="region of interest" description="Disordered" evidence="7">
    <location>
        <begin position="1050"/>
        <end position="1075"/>
    </location>
</feature>
<dbReference type="EMBL" id="VIWT01000008">
    <property type="protein sequence ID" value="TWF71789.1"/>
    <property type="molecule type" value="Genomic_DNA"/>
</dbReference>
<dbReference type="Pfam" id="PF02811">
    <property type="entry name" value="PHP"/>
    <property type="match status" value="1"/>
</dbReference>
<evidence type="ECO:0000256" key="2">
    <source>
        <dbReference type="ARBA" id="ARBA00022679"/>
    </source>
</evidence>
<feature type="compositionally biased region" description="Basic residues" evidence="7">
    <location>
        <begin position="1061"/>
        <end position="1075"/>
    </location>
</feature>